<dbReference type="PANTHER" id="PTHR31734:SF28">
    <property type="entry name" value="AUXIN-RESPONSIVE PROTEIN IAA13"/>
    <property type="match status" value="1"/>
</dbReference>
<feature type="region of interest" description="Disordered" evidence="6">
    <location>
        <begin position="36"/>
        <end position="58"/>
    </location>
</feature>
<dbReference type="InterPro" id="IPR053793">
    <property type="entry name" value="PB1-like"/>
</dbReference>
<organism evidence="8 9">
    <name type="scientific">Ceratopteris richardii</name>
    <name type="common">Triangle waterfern</name>
    <dbReference type="NCBI Taxonomy" id="49495"/>
    <lineage>
        <taxon>Eukaryota</taxon>
        <taxon>Viridiplantae</taxon>
        <taxon>Streptophyta</taxon>
        <taxon>Embryophyta</taxon>
        <taxon>Tracheophyta</taxon>
        <taxon>Polypodiopsida</taxon>
        <taxon>Polypodiidae</taxon>
        <taxon>Polypodiales</taxon>
        <taxon>Pteridineae</taxon>
        <taxon>Pteridaceae</taxon>
        <taxon>Parkerioideae</taxon>
        <taxon>Ceratopteris</taxon>
    </lineage>
</organism>
<sequence>MYVKVNMDGMTVGGKVNLNAHRSYEGFLLAMEDMFQPSNTGGQGTSQGVPGRDSHANDGKRFRLLNGLDYVLTYEDQDGDWMLVGDVPWSMFVTMVRRLRITRGSEATGLVPKPDR</sequence>
<reference evidence="8" key="1">
    <citation type="submission" date="2021-08" db="EMBL/GenBank/DDBJ databases">
        <title>WGS assembly of Ceratopteris richardii.</title>
        <authorList>
            <person name="Marchant D.B."/>
            <person name="Chen G."/>
            <person name="Jenkins J."/>
            <person name="Shu S."/>
            <person name="Leebens-Mack J."/>
            <person name="Grimwood J."/>
            <person name="Schmutz J."/>
            <person name="Soltis P."/>
            <person name="Soltis D."/>
            <person name="Chen Z.-H."/>
        </authorList>
    </citation>
    <scope>NUCLEOTIDE SEQUENCE</scope>
    <source>
        <strain evidence="8">Whitten #5841</strain>
        <tissue evidence="8">Leaf</tissue>
    </source>
</reference>
<gene>
    <name evidence="8" type="ORF">KP509_17G071500</name>
</gene>
<evidence type="ECO:0000256" key="2">
    <source>
        <dbReference type="ARBA" id="ARBA00006728"/>
    </source>
</evidence>
<dbReference type="GO" id="GO:0006355">
    <property type="term" value="P:regulation of DNA-templated transcription"/>
    <property type="evidence" value="ECO:0007669"/>
    <property type="project" value="InterPro"/>
</dbReference>
<dbReference type="Proteomes" id="UP000825935">
    <property type="component" value="Chromosome 17"/>
</dbReference>
<evidence type="ECO:0000256" key="6">
    <source>
        <dbReference type="SAM" id="MobiDB-lite"/>
    </source>
</evidence>
<dbReference type="InterPro" id="IPR003311">
    <property type="entry name" value="AUX_IAA"/>
</dbReference>
<protein>
    <recommendedName>
        <fullName evidence="5">Auxin-responsive protein</fullName>
    </recommendedName>
</protein>
<name>A0A8T2SV91_CERRI</name>
<dbReference type="Pfam" id="PF02309">
    <property type="entry name" value="AUX_IAA"/>
    <property type="match status" value="1"/>
</dbReference>
<evidence type="ECO:0000313" key="9">
    <source>
        <dbReference type="Proteomes" id="UP000825935"/>
    </source>
</evidence>
<proteinExistence type="inferred from homology"/>
<dbReference type="Gene3D" id="3.10.20.90">
    <property type="entry name" value="Phosphatidylinositol 3-kinase Catalytic Subunit, Chain A, domain 1"/>
    <property type="match status" value="1"/>
</dbReference>
<evidence type="ECO:0000256" key="4">
    <source>
        <dbReference type="ARBA" id="ARBA00023294"/>
    </source>
</evidence>
<keyword evidence="3 5" id="KW-0678">Repressor</keyword>
<dbReference type="EMBL" id="CM035422">
    <property type="protein sequence ID" value="KAH7373722.1"/>
    <property type="molecule type" value="Genomic_DNA"/>
</dbReference>
<keyword evidence="5" id="KW-0804">Transcription</keyword>
<comment type="caution">
    <text evidence="8">The sequence shown here is derived from an EMBL/GenBank/DDBJ whole genome shotgun (WGS) entry which is preliminary data.</text>
</comment>
<dbReference type="OrthoDB" id="7848332at2759"/>
<keyword evidence="4 5" id="KW-0927">Auxin signaling pathway</keyword>
<comment type="similarity">
    <text evidence="2 5">Belongs to the Aux/IAA family.</text>
</comment>
<comment type="function">
    <text evidence="5">Aux/IAA proteins are short-lived transcriptional factors that function as repressors of early auxin response genes at low auxin concentrations.</text>
</comment>
<evidence type="ECO:0000256" key="1">
    <source>
        <dbReference type="ARBA" id="ARBA00004123"/>
    </source>
</evidence>
<dbReference type="GO" id="GO:0005634">
    <property type="term" value="C:nucleus"/>
    <property type="evidence" value="ECO:0007669"/>
    <property type="project" value="UniProtKB-SubCell"/>
</dbReference>
<keyword evidence="9" id="KW-1185">Reference proteome</keyword>
<dbReference type="SUPFAM" id="SSF54277">
    <property type="entry name" value="CAD &amp; PB1 domains"/>
    <property type="match status" value="1"/>
</dbReference>
<dbReference type="OMA" id="SAMMQAF"/>
<evidence type="ECO:0000313" key="8">
    <source>
        <dbReference type="EMBL" id="KAH7373722.1"/>
    </source>
</evidence>
<evidence type="ECO:0000256" key="5">
    <source>
        <dbReference type="RuleBase" id="RU004549"/>
    </source>
</evidence>
<keyword evidence="5" id="KW-0805">Transcription regulation</keyword>
<comment type="subcellular location">
    <subcellularLocation>
        <location evidence="1 5">Nucleus</location>
    </subcellularLocation>
</comment>
<keyword evidence="5" id="KW-0539">Nucleus</keyword>
<dbReference type="PANTHER" id="PTHR31734">
    <property type="entry name" value="AUXIN-RESPONSIVE PROTEIN IAA17"/>
    <property type="match status" value="1"/>
</dbReference>
<evidence type="ECO:0000256" key="3">
    <source>
        <dbReference type="ARBA" id="ARBA00022491"/>
    </source>
</evidence>
<dbReference type="GO" id="GO:0009734">
    <property type="term" value="P:auxin-activated signaling pathway"/>
    <property type="evidence" value="ECO:0007669"/>
    <property type="project" value="UniProtKB-UniRule"/>
</dbReference>
<accession>A0A8T2SV91</accession>
<dbReference type="PROSITE" id="PS51745">
    <property type="entry name" value="PB1"/>
    <property type="match status" value="1"/>
</dbReference>
<dbReference type="InterPro" id="IPR033389">
    <property type="entry name" value="AUX/IAA_dom"/>
</dbReference>
<dbReference type="AlphaFoldDB" id="A0A8T2SV91"/>
<feature type="domain" description="PB1" evidence="7">
    <location>
        <begin position="1"/>
        <end position="106"/>
    </location>
</feature>
<comment type="subunit">
    <text evidence="5">Homodimers and heterodimers.</text>
</comment>
<evidence type="ECO:0000259" key="7">
    <source>
        <dbReference type="PROSITE" id="PS51745"/>
    </source>
</evidence>